<dbReference type="Pfam" id="PF12849">
    <property type="entry name" value="PBP_like_2"/>
    <property type="match status" value="1"/>
</dbReference>
<evidence type="ECO:0000256" key="8">
    <source>
        <dbReference type="SAM" id="SignalP"/>
    </source>
</evidence>
<comment type="function">
    <text evidence="1 7">Part of the ABC transporter complex PstSACB involved in phosphate import.</text>
</comment>
<evidence type="ECO:0000256" key="7">
    <source>
        <dbReference type="PIRNR" id="PIRNR002756"/>
    </source>
</evidence>
<dbReference type="NCBIfam" id="TIGR00975">
    <property type="entry name" value="3a0107s03"/>
    <property type="match status" value="1"/>
</dbReference>
<dbReference type="InterPro" id="IPR050962">
    <property type="entry name" value="Phosphate-bind_PstS"/>
</dbReference>
<evidence type="ECO:0000313" key="11">
    <source>
        <dbReference type="Proteomes" id="UP000249524"/>
    </source>
</evidence>
<dbReference type="GO" id="GO:0043190">
    <property type="term" value="C:ATP-binding cassette (ABC) transporter complex"/>
    <property type="evidence" value="ECO:0007669"/>
    <property type="project" value="InterPro"/>
</dbReference>
<evidence type="ECO:0000256" key="4">
    <source>
        <dbReference type="ARBA" id="ARBA00021889"/>
    </source>
</evidence>
<feature type="signal peptide" evidence="8">
    <location>
        <begin position="1"/>
        <end position="19"/>
    </location>
</feature>
<dbReference type="RefSeq" id="WP_111274068.1">
    <property type="nucleotide sequence ID" value="NZ_QFYS01000001.1"/>
</dbReference>
<dbReference type="PANTHER" id="PTHR42996">
    <property type="entry name" value="PHOSPHATE-BINDING PROTEIN PSTS"/>
    <property type="match status" value="1"/>
</dbReference>
<organism evidence="10 11">
    <name type="scientific">Phenylobacterium kunshanense</name>
    <dbReference type="NCBI Taxonomy" id="1445034"/>
    <lineage>
        <taxon>Bacteria</taxon>
        <taxon>Pseudomonadati</taxon>
        <taxon>Pseudomonadota</taxon>
        <taxon>Alphaproteobacteria</taxon>
        <taxon>Caulobacterales</taxon>
        <taxon>Caulobacteraceae</taxon>
        <taxon>Phenylobacterium</taxon>
    </lineage>
</organism>
<keyword evidence="5 7" id="KW-0813">Transport</keyword>
<dbReference type="GO" id="GO:0035435">
    <property type="term" value="P:phosphate ion transmembrane transport"/>
    <property type="evidence" value="ECO:0007669"/>
    <property type="project" value="InterPro"/>
</dbReference>
<dbReference type="PIRSF" id="PIRSF002756">
    <property type="entry name" value="PstS"/>
    <property type="match status" value="1"/>
</dbReference>
<protein>
    <recommendedName>
        <fullName evidence="4 7">Phosphate-binding protein PstS</fullName>
    </recommendedName>
</protein>
<dbReference type="NCBIfam" id="NF008171">
    <property type="entry name" value="PRK10918.1"/>
    <property type="match status" value="1"/>
</dbReference>
<comment type="caution">
    <text evidence="10">The sequence shown here is derived from an EMBL/GenBank/DDBJ whole genome shotgun (WGS) entry which is preliminary data.</text>
</comment>
<name>A0A328BRD4_9CAUL</name>
<dbReference type="InterPro" id="IPR005673">
    <property type="entry name" value="ABC_phos-bd_PstS"/>
</dbReference>
<evidence type="ECO:0000313" key="10">
    <source>
        <dbReference type="EMBL" id="RAK68576.1"/>
    </source>
</evidence>
<dbReference type="AlphaFoldDB" id="A0A328BRD4"/>
<evidence type="ECO:0000256" key="3">
    <source>
        <dbReference type="ARBA" id="ARBA00011529"/>
    </source>
</evidence>
<evidence type="ECO:0000256" key="5">
    <source>
        <dbReference type="ARBA" id="ARBA00022448"/>
    </source>
</evidence>
<dbReference type="SUPFAM" id="SSF53850">
    <property type="entry name" value="Periplasmic binding protein-like II"/>
    <property type="match status" value="1"/>
</dbReference>
<evidence type="ECO:0000256" key="6">
    <source>
        <dbReference type="ARBA" id="ARBA00022592"/>
    </source>
</evidence>
<dbReference type="InterPro" id="IPR024370">
    <property type="entry name" value="PBP_domain"/>
</dbReference>
<evidence type="ECO:0000256" key="1">
    <source>
        <dbReference type="ARBA" id="ARBA00002841"/>
    </source>
</evidence>
<accession>A0A328BRD4</accession>
<dbReference type="GO" id="GO:0042301">
    <property type="term" value="F:phosphate ion binding"/>
    <property type="evidence" value="ECO:0007669"/>
    <property type="project" value="InterPro"/>
</dbReference>
<keyword evidence="11" id="KW-1185">Reference proteome</keyword>
<sequence length="358" mass="36538">MFRKVLVGVAACLALTACSNNSDKAGEAKAPAGAQIAGAGATFPAPLYAKWAEAQKAETGLALNYQAIGSGGGIKQIKAKTVAFGASDKPLKPEELNEAGLVQFPTVIGGVVPIVNLPGVTPGQIKLTGPLLADIFLGTVKKWNDPAIAQANPGVALPNLPITVVHRSDGSGTTFLFTSYLTAVAPQWAKVGASDAVAWPAGQGGKGNDGVSGYVKQTPGAIGYVEYAFAKQNGLAHAALQNAAGTFVNPTAESFAAAASGADWSKAPGFYLLLINQPGANAWPITGATFILMHKAQADAATGKSVLSFVDWAYAKGDAAANELAYVPLPADLKQRVRSSWSAIVGPDGKPVYVPAAQ</sequence>
<keyword evidence="8" id="KW-0732">Signal</keyword>
<dbReference type="CDD" id="cd13565">
    <property type="entry name" value="PBP2_PstS"/>
    <property type="match status" value="1"/>
</dbReference>
<dbReference type="Proteomes" id="UP000249524">
    <property type="component" value="Unassembled WGS sequence"/>
</dbReference>
<evidence type="ECO:0000259" key="9">
    <source>
        <dbReference type="Pfam" id="PF12849"/>
    </source>
</evidence>
<comment type="similarity">
    <text evidence="2 7">Belongs to the PstS family.</text>
</comment>
<keyword evidence="6 7" id="KW-0592">Phosphate transport</keyword>
<dbReference type="Gene3D" id="3.40.190.10">
    <property type="entry name" value="Periplasmic binding protein-like II"/>
    <property type="match status" value="2"/>
</dbReference>
<dbReference type="EMBL" id="QFYS01000001">
    <property type="protein sequence ID" value="RAK68576.1"/>
    <property type="molecule type" value="Genomic_DNA"/>
</dbReference>
<dbReference type="OrthoDB" id="9801510at2"/>
<proteinExistence type="inferred from homology"/>
<feature type="domain" description="PBP" evidence="9">
    <location>
        <begin position="26"/>
        <end position="312"/>
    </location>
</feature>
<dbReference type="PROSITE" id="PS51257">
    <property type="entry name" value="PROKAR_LIPOPROTEIN"/>
    <property type="match status" value="1"/>
</dbReference>
<dbReference type="PANTHER" id="PTHR42996:SF1">
    <property type="entry name" value="PHOSPHATE-BINDING PROTEIN PSTS"/>
    <property type="match status" value="1"/>
</dbReference>
<comment type="subunit">
    <text evidence="3 7">The complex is composed of two ATP-binding proteins (PstB), two transmembrane proteins (PstC and PstA) and a solute-binding protein (PstS).</text>
</comment>
<reference evidence="10 11" key="1">
    <citation type="submission" date="2018-05" db="EMBL/GenBank/DDBJ databases">
        <authorList>
            <person name="Lanie J.A."/>
            <person name="Ng W.-L."/>
            <person name="Kazmierczak K.M."/>
            <person name="Andrzejewski T.M."/>
            <person name="Davidsen T.M."/>
            <person name="Wayne K.J."/>
            <person name="Tettelin H."/>
            <person name="Glass J.I."/>
            <person name="Rusch D."/>
            <person name="Podicherti R."/>
            <person name="Tsui H.-C.T."/>
            <person name="Winkler M.E."/>
        </authorList>
    </citation>
    <scope>NUCLEOTIDE SEQUENCE [LARGE SCALE GENOMIC DNA]</scope>
    <source>
        <strain evidence="10 11">BUT-10</strain>
    </source>
</reference>
<gene>
    <name evidence="10" type="ORF">DJ019_00685</name>
</gene>
<feature type="chain" id="PRO_5016408399" description="Phosphate-binding protein PstS" evidence="8">
    <location>
        <begin position="20"/>
        <end position="358"/>
    </location>
</feature>
<evidence type="ECO:0000256" key="2">
    <source>
        <dbReference type="ARBA" id="ARBA00008725"/>
    </source>
</evidence>